<evidence type="ECO:0000313" key="1">
    <source>
        <dbReference type="EMBL" id="KAI8000452.1"/>
    </source>
</evidence>
<comment type="caution">
    <text evidence="1">The sequence shown here is derived from an EMBL/GenBank/DDBJ whole genome shotgun (WGS) entry which is preliminary data.</text>
</comment>
<sequence>MMEESNRRLYLQFSLLILIGCFTSQLCASSDPIFYDSFDDSFEGSWIVSEKEDYKVREREEMKLCFWFLIPWKDTVSSVLVDQAPW</sequence>
<organism evidence="1 2">
    <name type="scientific">Camellia lanceoleosa</name>
    <dbReference type="NCBI Taxonomy" id="1840588"/>
    <lineage>
        <taxon>Eukaryota</taxon>
        <taxon>Viridiplantae</taxon>
        <taxon>Streptophyta</taxon>
        <taxon>Embryophyta</taxon>
        <taxon>Tracheophyta</taxon>
        <taxon>Spermatophyta</taxon>
        <taxon>Magnoliopsida</taxon>
        <taxon>eudicotyledons</taxon>
        <taxon>Gunneridae</taxon>
        <taxon>Pentapetalae</taxon>
        <taxon>asterids</taxon>
        <taxon>Ericales</taxon>
        <taxon>Theaceae</taxon>
        <taxon>Camellia</taxon>
    </lineage>
</organism>
<proteinExistence type="predicted"/>
<evidence type="ECO:0000313" key="2">
    <source>
        <dbReference type="Proteomes" id="UP001060215"/>
    </source>
</evidence>
<reference evidence="1 2" key="1">
    <citation type="journal article" date="2022" name="Plant J.">
        <title>Chromosome-level genome of Camellia lanceoleosa provides a valuable resource for understanding genome evolution and self-incompatibility.</title>
        <authorList>
            <person name="Gong W."/>
            <person name="Xiao S."/>
            <person name="Wang L."/>
            <person name="Liao Z."/>
            <person name="Chang Y."/>
            <person name="Mo W."/>
            <person name="Hu G."/>
            <person name="Li W."/>
            <person name="Zhao G."/>
            <person name="Zhu H."/>
            <person name="Hu X."/>
            <person name="Ji K."/>
            <person name="Xiang X."/>
            <person name="Song Q."/>
            <person name="Yuan D."/>
            <person name="Jin S."/>
            <person name="Zhang L."/>
        </authorList>
    </citation>
    <scope>NUCLEOTIDE SEQUENCE [LARGE SCALE GENOMIC DNA]</scope>
    <source>
        <strain evidence="1">SQ_2022a</strain>
    </source>
</reference>
<dbReference type="Proteomes" id="UP001060215">
    <property type="component" value="Chromosome 8"/>
</dbReference>
<protein>
    <submittedName>
        <fullName evidence="1">Uncharacterized protein</fullName>
    </submittedName>
</protein>
<accession>A0ACC0GH13</accession>
<name>A0ACC0GH13_9ERIC</name>
<dbReference type="EMBL" id="CM045765">
    <property type="protein sequence ID" value="KAI8000452.1"/>
    <property type="molecule type" value="Genomic_DNA"/>
</dbReference>
<gene>
    <name evidence="1" type="ORF">LOK49_LG09G02693</name>
</gene>
<keyword evidence="2" id="KW-1185">Reference proteome</keyword>